<accession>A0AB34AIR8</accession>
<comment type="function">
    <text evidence="5">Converts 2-succinylbenzoate (OSB) to 2-succinylbenzoyl-CoA (OSB-CoA).</text>
</comment>
<dbReference type="Gene3D" id="3.30.300.30">
    <property type="match status" value="1"/>
</dbReference>
<dbReference type="Proteomes" id="UP000321839">
    <property type="component" value="Unassembled WGS sequence"/>
</dbReference>
<comment type="pathway">
    <text evidence="5">Quinol/quinone metabolism; 1,4-dihydroxy-2-naphthoate biosynthesis; 1,4-dihydroxy-2-naphthoate from chorismate: step 5/7.</text>
</comment>
<keyword evidence="9" id="KW-1185">Reference proteome</keyword>
<dbReference type="Pfam" id="PF00501">
    <property type="entry name" value="AMP-binding"/>
    <property type="match status" value="1"/>
</dbReference>
<feature type="domain" description="AMP-dependent synthetase/ligase" evidence="6">
    <location>
        <begin position="6"/>
        <end position="332"/>
    </location>
</feature>
<dbReference type="GO" id="GO:0008756">
    <property type="term" value="F:o-succinylbenzoate-CoA ligase activity"/>
    <property type="evidence" value="ECO:0007669"/>
    <property type="project" value="UniProtKB-UniRule"/>
</dbReference>
<keyword evidence="4 5" id="KW-0067">ATP-binding</keyword>
<dbReference type="NCBIfam" id="TIGR01923">
    <property type="entry name" value="menE"/>
    <property type="match status" value="1"/>
</dbReference>
<keyword evidence="3 5" id="KW-0547">Nucleotide-binding</keyword>
<keyword evidence="1 5" id="KW-0474">Menaquinone biosynthesis</keyword>
<dbReference type="PANTHER" id="PTHR43201:SF5">
    <property type="entry name" value="MEDIUM-CHAIN ACYL-COA LIGASE ACSF2, MITOCHONDRIAL"/>
    <property type="match status" value="1"/>
</dbReference>
<evidence type="ECO:0000256" key="4">
    <source>
        <dbReference type="ARBA" id="ARBA00022840"/>
    </source>
</evidence>
<dbReference type="SUPFAM" id="SSF56801">
    <property type="entry name" value="Acetyl-CoA synthetase-like"/>
    <property type="match status" value="1"/>
</dbReference>
<evidence type="ECO:0000256" key="5">
    <source>
        <dbReference type="HAMAP-Rule" id="MF_00731"/>
    </source>
</evidence>
<dbReference type="AlphaFoldDB" id="A0AB34AIR8"/>
<evidence type="ECO:0000256" key="1">
    <source>
        <dbReference type="ARBA" id="ARBA00022428"/>
    </source>
</evidence>
<dbReference type="HAMAP" id="MF_00731">
    <property type="entry name" value="MenE"/>
    <property type="match status" value="1"/>
</dbReference>
<evidence type="ECO:0000259" key="6">
    <source>
        <dbReference type="Pfam" id="PF00501"/>
    </source>
</evidence>
<dbReference type="InterPro" id="IPR025110">
    <property type="entry name" value="AMP-bd_C"/>
</dbReference>
<protein>
    <recommendedName>
        <fullName evidence="5">2-succinylbenzoate--CoA ligase</fullName>
        <ecNumber evidence="5">6.2.1.26</ecNumber>
    </recommendedName>
    <alternativeName>
        <fullName evidence="5">o-succinylbenzoyl-CoA synthetase</fullName>
        <shortName evidence="5">OSB-CoA synthetase</shortName>
    </alternativeName>
</protein>
<dbReference type="InterPro" id="IPR010192">
    <property type="entry name" value="MenE"/>
</dbReference>
<comment type="pathway">
    <text evidence="5">Quinol/quinone metabolism; menaquinone biosynthesis.</text>
</comment>
<dbReference type="Pfam" id="PF13193">
    <property type="entry name" value="AMP-binding_C"/>
    <property type="match status" value="1"/>
</dbReference>
<evidence type="ECO:0000259" key="7">
    <source>
        <dbReference type="Pfam" id="PF13193"/>
    </source>
</evidence>
<dbReference type="GO" id="GO:0031956">
    <property type="term" value="F:medium-chain fatty acid-CoA ligase activity"/>
    <property type="evidence" value="ECO:0007669"/>
    <property type="project" value="TreeGrafter"/>
</dbReference>
<dbReference type="InterPro" id="IPR045851">
    <property type="entry name" value="AMP-bd_C_sf"/>
</dbReference>
<evidence type="ECO:0000313" key="9">
    <source>
        <dbReference type="Proteomes" id="UP000321839"/>
    </source>
</evidence>
<dbReference type="InterPro" id="IPR042099">
    <property type="entry name" value="ANL_N_sf"/>
</dbReference>
<evidence type="ECO:0000313" key="8">
    <source>
        <dbReference type="EMBL" id="GEQ02832.1"/>
    </source>
</evidence>
<comment type="caution">
    <text evidence="8">The sequence shown here is derived from an EMBL/GenBank/DDBJ whole genome shotgun (WGS) entry which is preliminary data.</text>
</comment>
<dbReference type="GO" id="GO:0005524">
    <property type="term" value="F:ATP binding"/>
    <property type="evidence" value="ECO:0007669"/>
    <property type="project" value="UniProtKB-KW"/>
</dbReference>
<dbReference type="EC" id="6.2.1.26" evidence="5"/>
<evidence type="ECO:0000256" key="3">
    <source>
        <dbReference type="ARBA" id="ARBA00022741"/>
    </source>
</evidence>
<gene>
    <name evidence="5 8" type="primary">menE</name>
    <name evidence="8" type="ORF">SCO02_12730</name>
</gene>
<reference evidence="8 9" key="1">
    <citation type="submission" date="2019-07" db="EMBL/GenBank/DDBJ databases">
        <title>Whole genome shotgun sequence of Staphylococcus cohnii subsp. urealyticus NBRC 109766.</title>
        <authorList>
            <person name="Hosoyama A."/>
            <person name="Uohara A."/>
            <person name="Ohji S."/>
            <person name="Ichikawa N."/>
        </authorList>
    </citation>
    <scope>NUCLEOTIDE SEQUENCE [LARGE SCALE GENOMIC DNA]</scope>
    <source>
        <strain evidence="8 9">NBRC 109766</strain>
    </source>
</reference>
<dbReference type="Gene3D" id="3.40.50.12780">
    <property type="entry name" value="N-terminal domain of ligase-like"/>
    <property type="match status" value="1"/>
</dbReference>
<dbReference type="GO" id="GO:0006631">
    <property type="term" value="P:fatty acid metabolic process"/>
    <property type="evidence" value="ECO:0007669"/>
    <property type="project" value="TreeGrafter"/>
</dbReference>
<dbReference type="RefSeq" id="WP_073341605.1">
    <property type="nucleotide sequence ID" value="NZ_BKAW01000005.1"/>
</dbReference>
<comment type="similarity">
    <text evidence="5">Belongs to the ATP-dependent AMP-binding enzyme family. MenE subfamily.</text>
</comment>
<dbReference type="PANTHER" id="PTHR43201">
    <property type="entry name" value="ACYL-COA SYNTHETASE"/>
    <property type="match status" value="1"/>
</dbReference>
<organism evidence="8 9">
    <name type="scientific">Staphylococcus ureilyticus</name>
    <name type="common">Staphylococcus cohnii subsp. urealyticus</name>
    <dbReference type="NCBI Taxonomy" id="94138"/>
    <lineage>
        <taxon>Bacteria</taxon>
        <taxon>Bacillati</taxon>
        <taxon>Bacillota</taxon>
        <taxon>Bacilli</taxon>
        <taxon>Bacillales</taxon>
        <taxon>Staphylococcaceae</taxon>
        <taxon>Staphylococcus</taxon>
        <taxon>Staphylococcus cohnii species complex</taxon>
    </lineage>
</organism>
<proteinExistence type="inferred from homology"/>
<name>A0AB34AIR8_STAUR</name>
<dbReference type="GO" id="GO:0009234">
    <property type="term" value="P:menaquinone biosynthetic process"/>
    <property type="evidence" value="ECO:0007669"/>
    <property type="project" value="UniProtKB-UniRule"/>
</dbReference>
<dbReference type="EMBL" id="BKAW01000005">
    <property type="protein sequence ID" value="GEQ02832.1"/>
    <property type="molecule type" value="Genomic_DNA"/>
</dbReference>
<comment type="catalytic activity">
    <reaction evidence="5">
        <text>2-succinylbenzoate + ATP + CoA = 2-succinylbenzoyl-CoA + AMP + diphosphate</text>
        <dbReference type="Rhea" id="RHEA:17009"/>
        <dbReference type="ChEBI" id="CHEBI:18325"/>
        <dbReference type="ChEBI" id="CHEBI:30616"/>
        <dbReference type="ChEBI" id="CHEBI:33019"/>
        <dbReference type="ChEBI" id="CHEBI:57287"/>
        <dbReference type="ChEBI" id="CHEBI:57364"/>
        <dbReference type="ChEBI" id="CHEBI:456215"/>
        <dbReference type="EC" id="6.2.1.26"/>
    </reaction>
</comment>
<evidence type="ECO:0000256" key="2">
    <source>
        <dbReference type="ARBA" id="ARBA00022598"/>
    </source>
</evidence>
<dbReference type="InterPro" id="IPR000873">
    <property type="entry name" value="AMP-dep_synth/lig_dom"/>
</dbReference>
<sequence>MEFWLKTQAKQNGNKVFIDDGLNKITFASMYYEASRLAYQIKQLKKKRIGIYIENHIESITLINALWLAGVEIVMLNTRLTKEEIQNQLHSIETDTVITTTNLTLQDIAIIDFDVLKREVSNNTYEAIFNMNQIASIMFTSGTTGPQKAVPQTFGNHYASALGCKQSLGFNQDTRWLSVLPIYHISGLSVILRALIQGFTVRIAAKFNSQRMLEIIEKELPTHVSLVPQTLKWLMDEGLTQPYNIQKILLGGAKLSSTLIENALKLGLPIYNSFGMTETCSQFLTASPSMLAERYDTVGKPSENVFVKIKEPNNQGHGELLIKGDNVMNGYLYPEDLIDTFENGYFKTGDIAEIDDDGYVMIYDRRKDLIISGGENIYPYQLESVAKLHESITDAMCIGEHDSTWGEVPYLYYVSKTKLSNETLIEHFKSHIAKYKIPKYFKQVTELPYTSTGKLQRKHLKN</sequence>
<keyword evidence="2 5" id="KW-0436">Ligase</keyword>
<feature type="domain" description="AMP-binding enzyme C-terminal" evidence="7">
    <location>
        <begin position="382"/>
        <end position="454"/>
    </location>
</feature>